<evidence type="ECO:0000256" key="6">
    <source>
        <dbReference type="ARBA" id="ARBA00022989"/>
    </source>
</evidence>
<dbReference type="GO" id="GO:0033281">
    <property type="term" value="C:TAT protein transport complex"/>
    <property type="evidence" value="ECO:0007669"/>
    <property type="project" value="UniProtKB-UniRule"/>
</dbReference>
<dbReference type="PRINTS" id="PR01506">
    <property type="entry name" value="TATBPROTEIN"/>
</dbReference>
<dbReference type="STRING" id="573983.B0681_07925"/>
<keyword evidence="5 9" id="KW-0653">Protein transport</keyword>
<dbReference type="NCBIfam" id="TIGR01410">
    <property type="entry name" value="tatB"/>
    <property type="match status" value="1"/>
</dbReference>
<dbReference type="Proteomes" id="UP000190683">
    <property type="component" value="Unassembled WGS sequence"/>
</dbReference>
<comment type="subunit">
    <text evidence="9">The Tat system comprises two distinct complexes: a TatABC complex, containing multiple copies of TatA, TatB and TatC subunits, and a separate TatA complex, containing only TatA subunits. Substrates initially bind to the TatABC complex, which probably triggers association of the separate TatA complex to form the active translocon.</text>
</comment>
<keyword evidence="6 9" id="KW-1133">Transmembrane helix</keyword>
<dbReference type="InterPro" id="IPR003369">
    <property type="entry name" value="TatA/B/E"/>
</dbReference>
<sequence length="170" mass="19239">MIGNLGFFELTLLGIIALIVLGPEKLPVAARTLGRWYGTLRRASQKLQNDISSELQLLETQELLKKELQQIRDSEAKMKAQMDELQRSLKQNQAQFDTAKRQTMDAWHTQPSQDAQVGSVPPVAASAGTLPMANRWFLLSHYDAQRRLPPAPRMPNYLADPLLYQHMDNS</sequence>
<proteinExistence type="inferred from homology"/>
<dbReference type="RefSeq" id="WP_078318200.1">
    <property type="nucleotide sequence ID" value="NZ_MUYV01000011.1"/>
</dbReference>
<dbReference type="Gene3D" id="1.20.5.3310">
    <property type="match status" value="1"/>
</dbReference>
<evidence type="ECO:0000313" key="11">
    <source>
        <dbReference type="EMBL" id="OOS23886.1"/>
    </source>
</evidence>
<keyword evidence="10" id="KW-0175">Coiled coil</keyword>
<evidence type="ECO:0000256" key="5">
    <source>
        <dbReference type="ARBA" id="ARBA00022927"/>
    </source>
</evidence>
<keyword evidence="2 9" id="KW-0813">Transport</keyword>
<evidence type="ECO:0000256" key="3">
    <source>
        <dbReference type="ARBA" id="ARBA00022475"/>
    </source>
</evidence>
<evidence type="ECO:0000256" key="7">
    <source>
        <dbReference type="ARBA" id="ARBA00023010"/>
    </source>
</evidence>
<dbReference type="GO" id="GO:0043953">
    <property type="term" value="P:protein transport by the Tat complex"/>
    <property type="evidence" value="ECO:0007669"/>
    <property type="project" value="UniProtKB-UniRule"/>
</dbReference>
<evidence type="ECO:0000256" key="10">
    <source>
        <dbReference type="SAM" id="Coils"/>
    </source>
</evidence>
<comment type="similarity">
    <text evidence="9">Belongs to the TatB family.</text>
</comment>
<evidence type="ECO:0000256" key="2">
    <source>
        <dbReference type="ARBA" id="ARBA00022448"/>
    </source>
</evidence>
<evidence type="ECO:0000256" key="4">
    <source>
        <dbReference type="ARBA" id="ARBA00022692"/>
    </source>
</evidence>
<keyword evidence="7 9" id="KW-0811">Translocation</keyword>
<reference evidence="11 12" key="1">
    <citation type="submission" date="2017-02" db="EMBL/GenBank/DDBJ databases">
        <title>Draft genome sequence of Moraxella porci CCUG 54912T type strain.</title>
        <authorList>
            <person name="Salva-Serra F."/>
            <person name="Engstrom-Jakobsson H."/>
            <person name="Thorell K."/>
            <person name="Jaen-Luchoro D."/>
            <person name="Gonzales-Siles L."/>
            <person name="Karlsson R."/>
            <person name="Yazdan S."/>
            <person name="Boulund F."/>
            <person name="Johnning A."/>
            <person name="Engstrand L."/>
            <person name="Kristiansson E."/>
            <person name="Moore E."/>
        </authorList>
    </citation>
    <scope>NUCLEOTIDE SEQUENCE [LARGE SCALE GENOMIC DNA]</scope>
    <source>
        <strain evidence="11 12">CCUG 54912</strain>
    </source>
</reference>
<keyword evidence="4 9" id="KW-0812">Transmembrane</keyword>
<organism evidence="11 12">
    <name type="scientific">Moraxella porci DSM 25326</name>
    <dbReference type="NCBI Taxonomy" id="573983"/>
    <lineage>
        <taxon>Bacteria</taxon>
        <taxon>Pseudomonadati</taxon>
        <taxon>Pseudomonadota</taxon>
        <taxon>Gammaproteobacteria</taxon>
        <taxon>Moraxellales</taxon>
        <taxon>Moraxellaceae</taxon>
        <taxon>Moraxella</taxon>
    </lineage>
</organism>
<gene>
    <name evidence="9" type="primary">tatB</name>
    <name evidence="11" type="ORF">B0681_07925</name>
</gene>
<protein>
    <recommendedName>
        <fullName evidence="9">Sec-independent protein translocase protein TatB</fullName>
    </recommendedName>
</protein>
<keyword evidence="8 9" id="KW-0472">Membrane</keyword>
<dbReference type="InterPro" id="IPR018448">
    <property type="entry name" value="TatB"/>
</dbReference>
<comment type="subcellular location">
    <subcellularLocation>
        <location evidence="9">Cell membrane</location>
        <topology evidence="9">Single-pass membrane protein</topology>
    </subcellularLocation>
    <subcellularLocation>
        <location evidence="1">Membrane</location>
        <topology evidence="1">Single-pass membrane protein</topology>
    </subcellularLocation>
</comment>
<keyword evidence="3 9" id="KW-1003">Cell membrane</keyword>
<keyword evidence="12" id="KW-1185">Reference proteome</keyword>
<dbReference type="Pfam" id="PF02416">
    <property type="entry name" value="TatA_B_E"/>
    <property type="match status" value="1"/>
</dbReference>
<evidence type="ECO:0000256" key="1">
    <source>
        <dbReference type="ARBA" id="ARBA00004167"/>
    </source>
</evidence>
<dbReference type="GO" id="GO:0008320">
    <property type="term" value="F:protein transmembrane transporter activity"/>
    <property type="evidence" value="ECO:0007669"/>
    <property type="project" value="UniProtKB-UniRule"/>
</dbReference>
<name>A0A1T0CNH4_9GAMM</name>
<dbReference type="PANTHER" id="PTHR33162:SF1">
    <property type="entry name" value="SEC-INDEPENDENT PROTEIN TRANSLOCASE PROTEIN TATA, CHLOROPLASTIC"/>
    <property type="match status" value="1"/>
</dbReference>
<dbReference type="EMBL" id="MUYV01000011">
    <property type="protein sequence ID" value="OOS23886.1"/>
    <property type="molecule type" value="Genomic_DNA"/>
</dbReference>
<evidence type="ECO:0000256" key="9">
    <source>
        <dbReference type="HAMAP-Rule" id="MF_00237"/>
    </source>
</evidence>
<dbReference type="HAMAP" id="MF_00237">
    <property type="entry name" value="TatB"/>
    <property type="match status" value="1"/>
</dbReference>
<comment type="function">
    <text evidence="9">Part of the twin-arginine translocation (Tat) system that transports large folded proteins containing a characteristic twin-arginine motif in their signal peptide across membranes. Together with TatC, TatB is part of a receptor directly interacting with Tat signal peptides. TatB may form an oligomeric binding site that transiently accommodates folded Tat precursor proteins before their translocation.</text>
</comment>
<dbReference type="AlphaFoldDB" id="A0A1T0CNH4"/>
<accession>A0A1T0CNH4</accession>
<evidence type="ECO:0000256" key="8">
    <source>
        <dbReference type="ARBA" id="ARBA00023136"/>
    </source>
</evidence>
<dbReference type="PANTHER" id="PTHR33162">
    <property type="entry name" value="SEC-INDEPENDENT PROTEIN TRANSLOCASE PROTEIN TATA, CHLOROPLASTIC"/>
    <property type="match status" value="1"/>
</dbReference>
<comment type="caution">
    <text evidence="11">The sequence shown here is derived from an EMBL/GenBank/DDBJ whole genome shotgun (WGS) entry which is preliminary data.</text>
</comment>
<evidence type="ECO:0000313" key="12">
    <source>
        <dbReference type="Proteomes" id="UP000190683"/>
    </source>
</evidence>
<feature type="coiled-coil region" evidence="10">
    <location>
        <begin position="57"/>
        <end position="102"/>
    </location>
</feature>